<keyword evidence="1" id="KW-0812">Transmembrane</keyword>
<organism evidence="2 3">
    <name type="scientific">Halococcus saccharolyticus DSM 5350</name>
    <dbReference type="NCBI Taxonomy" id="1227455"/>
    <lineage>
        <taxon>Archaea</taxon>
        <taxon>Methanobacteriati</taxon>
        <taxon>Methanobacteriota</taxon>
        <taxon>Stenosarchaea group</taxon>
        <taxon>Halobacteria</taxon>
        <taxon>Halobacteriales</taxon>
        <taxon>Halococcaceae</taxon>
        <taxon>Halococcus</taxon>
    </lineage>
</organism>
<dbReference type="PATRIC" id="fig|1227455.4.peg.1863"/>
<dbReference type="InParanoid" id="M0MGG5"/>
<feature type="transmembrane region" description="Helical" evidence="1">
    <location>
        <begin position="62"/>
        <end position="82"/>
    </location>
</feature>
<reference evidence="2 3" key="1">
    <citation type="journal article" date="2014" name="PLoS Genet.">
        <title>Phylogenetically driven sequencing of extremely halophilic archaea reveals strategies for static and dynamic osmo-response.</title>
        <authorList>
            <person name="Becker E.A."/>
            <person name="Seitzer P.M."/>
            <person name="Tritt A."/>
            <person name="Larsen D."/>
            <person name="Krusor M."/>
            <person name="Yao A.I."/>
            <person name="Wu D."/>
            <person name="Madern D."/>
            <person name="Eisen J.A."/>
            <person name="Darling A.E."/>
            <person name="Facciotti M.T."/>
        </authorList>
    </citation>
    <scope>NUCLEOTIDE SEQUENCE [LARGE SCALE GENOMIC DNA]</scope>
    <source>
        <strain evidence="2 3">DSM 5350</strain>
    </source>
</reference>
<feature type="transmembrane region" description="Helical" evidence="1">
    <location>
        <begin position="20"/>
        <end position="41"/>
    </location>
</feature>
<evidence type="ECO:0000313" key="3">
    <source>
        <dbReference type="Proteomes" id="UP000011669"/>
    </source>
</evidence>
<evidence type="ECO:0000313" key="2">
    <source>
        <dbReference type="EMBL" id="EMA44801.1"/>
    </source>
</evidence>
<protein>
    <submittedName>
        <fullName evidence="2">Uncharacterized protein</fullName>
    </submittedName>
</protein>
<comment type="caution">
    <text evidence="2">The sequence shown here is derived from an EMBL/GenBank/DDBJ whole genome shotgun (WGS) entry which is preliminary data.</text>
</comment>
<dbReference type="AlphaFoldDB" id="M0MGG5"/>
<sequence length="86" mass="8961">MSLAAIVSGSSPSGMSIVSTAGIGIGSLFAAVALVFLLGYLDLYNATKSTDVRHRRTLIATVLPLLVVFLAVVLVQSMRVLAEVQV</sequence>
<dbReference type="Proteomes" id="UP000011669">
    <property type="component" value="Unassembled WGS sequence"/>
</dbReference>
<evidence type="ECO:0000256" key="1">
    <source>
        <dbReference type="SAM" id="Phobius"/>
    </source>
</evidence>
<name>M0MGG5_9EURY</name>
<gene>
    <name evidence="2" type="ORF">C449_09089</name>
</gene>
<accession>M0MGG5</accession>
<keyword evidence="3" id="KW-1185">Reference proteome</keyword>
<keyword evidence="1" id="KW-1133">Transmembrane helix</keyword>
<keyword evidence="1" id="KW-0472">Membrane</keyword>
<dbReference type="EMBL" id="AOMD01000021">
    <property type="protein sequence ID" value="EMA44801.1"/>
    <property type="molecule type" value="Genomic_DNA"/>
</dbReference>
<proteinExistence type="predicted"/>
<dbReference type="RefSeq" id="WP_006077671.1">
    <property type="nucleotide sequence ID" value="NZ_AOMD01000021.1"/>
</dbReference>